<dbReference type="AlphaFoldDB" id="A0A7Y7B3Z0"/>
<name>A0A7Y7B3Z0_STRMO</name>
<organism evidence="2 3">
    <name type="scientific">Streptomyces morookaense</name>
    <name type="common">Streptoverticillium morookaense</name>
    <dbReference type="NCBI Taxonomy" id="1970"/>
    <lineage>
        <taxon>Bacteria</taxon>
        <taxon>Bacillati</taxon>
        <taxon>Actinomycetota</taxon>
        <taxon>Actinomycetes</taxon>
        <taxon>Kitasatosporales</taxon>
        <taxon>Streptomycetaceae</taxon>
        <taxon>Streptomyces</taxon>
    </lineage>
</organism>
<feature type="transmembrane region" description="Helical" evidence="1">
    <location>
        <begin position="207"/>
        <end position="229"/>
    </location>
</feature>
<keyword evidence="3" id="KW-1185">Reference proteome</keyword>
<proteinExistence type="predicted"/>
<evidence type="ECO:0000256" key="1">
    <source>
        <dbReference type="SAM" id="Phobius"/>
    </source>
</evidence>
<dbReference type="Proteomes" id="UP000587462">
    <property type="component" value="Unassembled WGS sequence"/>
</dbReference>
<sequence>MLEDKTEQDNAERRLWLAIDIVGYGRTPDTQKSAVLESLRKTMDAAALNAGLHSGTWDTQSTGDGQISAIPAEESERRVVDDFVRHLVAQLHSRNEPYRLEERLRLRIAIHYAPYPQAPNAWNGRAPVEVRRLVDSEPLRNALAPETGPDVAVVLSDSVYRDLVKAGSTTLDPRRFKPFKEKGKSGESPLQAWLWVPDGLVRSRPRALALVVALVVAAGVTALVVARVLGAGDAPVPAAQVTIAPGAPYGDGSRATARLVTARALPRPGTRRLRLTVSDHFPEQVLCRRDTMVSVTVHKNGTRSAVGALHDGDAFRVPLDAGRTDTALDLAITSNPGCAMDLSLDDVTPDE</sequence>
<dbReference type="EMBL" id="JABBXF010000023">
    <property type="protein sequence ID" value="NVK78414.1"/>
    <property type="molecule type" value="Genomic_DNA"/>
</dbReference>
<protein>
    <submittedName>
        <fullName evidence="2">Uncharacterized protein</fullName>
    </submittedName>
</protein>
<reference evidence="2 3" key="1">
    <citation type="submission" date="2020-04" db="EMBL/GenBank/DDBJ databases">
        <title>Draft Genome Sequence of Streptomyces morookaense DSM 40503, an 8-azaguanine-producing strain.</title>
        <authorList>
            <person name="Qi J."/>
            <person name="Gao J.-M."/>
        </authorList>
    </citation>
    <scope>NUCLEOTIDE SEQUENCE [LARGE SCALE GENOMIC DNA]</scope>
    <source>
        <strain evidence="2 3">DSM 40503</strain>
    </source>
</reference>
<evidence type="ECO:0000313" key="2">
    <source>
        <dbReference type="EMBL" id="NVK78414.1"/>
    </source>
</evidence>
<gene>
    <name evidence="2" type="ORF">HG542_12140</name>
</gene>
<keyword evidence="1" id="KW-0472">Membrane</keyword>
<evidence type="ECO:0000313" key="3">
    <source>
        <dbReference type="Proteomes" id="UP000587462"/>
    </source>
</evidence>
<comment type="caution">
    <text evidence="2">The sequence shown here is derived from an EMBL/GenBank/DDBJ whole genome shotgun (WGS) entry which is preliminary data.</text>
</comment>
<keyword evidence="1" id="KW-1133">Transmembrane helix</keyword>
<dbReference type="RefSeq" id="WP_171080496.1">
    <property type="nucleotide sequence ID" value="NZ_BNBU01000013.1"/>
</dbReference>
<accession>A0A7Y7B3Z0</accession>
<keyword evidence="1" id="KW-0812">Transmembrane</keyword>